<keyword evidence="5 9" id="KW-0627">Porphyrin biosynthesis</keyword>
<evidence type="ECO:0000256" key="3">
    <source>
        <dbReference type="ARBA" id="ARBA00013109"/>
    </source>
</evidence>
<evidence type="ECO:0000256" key="5">
    <source>
        <dbReference type="ARBA" id="ARBA00023244"/>
    </source>
</evidence>
<accession>A0ABS2NAH6</accession>
<dbReference type="CDD" id="cd06578">
    <property type="entry name" value="HemD"/>
    <property type="match status" value="1"/>
</dbReference>
<dbReference type="RefSeq" id="WP_205169345.1">
    <property type="nucleotide sequence ID" value="NZ_JAFBDZ010000001.1"/>
</dbReference>
<feature type="domain" description="Tetrapyrrole biosynthesis uroporphyrinogen III synthase" evidence="10">
    <location>
        <begin position="23"/>
        <end position="250"/>
    </location>
</feature>
<dbReference type="GO" id="GO:0004852">
    <property type="term" value="F:uroporphyrinogen-III synthase activity"/>
    <property type="evidence" value="ECO:0007669"/>
    <property type="project" value="UniProtKB-EC"/>
</dbReference>
<dbReference type="InterPro" id="IPR003754">
    <property type="entry name" value="4pyrrol_synth_uPrphyn_synth"/>
</dbReference>
<proteinExistence type="inferred from homology"/>
<comment type="catalytic activity">
    <reaction evidence="8 9">
        <text>hydroxymethylbilane = uroporphyrinogen III + H2O</text>
        <dbReference type="Rhea" id="RHEA:18965"/>
        <dbReference type="ChEBI" id="CHEBI:15377"/>
        <dbReference type="ChEBI" id="CHEBI:57308"/>
        <dbReference type="ChEBI" id="CHEBI:57845"/>
        <dbReference type="EC" id="4.2.1.75"/>
    </reaction>
</comment>
<dbReference type="EMBL" id="JAFBDZ010000001">
    <property type="protein sequence ID" value="MBM7584856.1"/>
    <property type="molecule type" value="Genomic_DNA"/>
</dbReference>
<dbReference type="SUPFAM" id="SSF69618">
    <property type="entry name" value="HemD-like"/>
    <property type="match status" value="1"/>
</dbReference>
<dbReference type="Gene3D" id="3.40.50.10090">
    <property type="match status" value="2"/>
</dbReference>
<dbReference type="PANTHER" id="PTHR38042">
    <property type="entry name" value="UROPORPHYRINOGEN-III SYNTHASE, CHLOROPLASTIC"/>
    <property type="match status" value="1"/>
</dbReference>
<evidence type="ECO:0000256" key="4">
    <source>
        <dbReference type="ARBA" id="ARBA00023239"/>
    </source>
</evidence>
<dbReference type="Pfam" id="PF02602">
    <property type="entry name" value="HEM4"/>
    <property type="match status" value="1"/>
</dbReference>
<evidence type="ECO:0000256" key="1">
    <source>
        <dbReference type="ARBA" id="ARBA00004772"/>
    </source>
</evidence>
<comment type="similarity">
    <text evidence="2 9">Belongs to the uroporphyrinogen-III synthase family.</text>
</comment>
<evidence type="ECO:0000256" key="2">
    <source>
        <dbReference type="ARBA" id="ARBA00008133"/>
    </source>
</evidence>
<dbReference type="EC" id="4.2.1.75" evidence="3 9"/>
<comment type="function">
    <text evidence="6 9">Catalyzes cyclization of the linear tetrapyrrole, hydroxymethylbilane, to the macrocyclic uroporphyrinogen III.</text>
</comment>
<evidence type="ECO:0000313" key="12">
    <source>
        <dbReference type="Proteomes" id="UP001646157"/>
    </source>
</evidence>
<sequence>MVTLPLEGKEILITRGEQEAEGMSELVKQYGGIPHIVPLLAFRFYEDHKQTDYINQLPEYEWIIFTSKNTVRFFVSLLKEKEVTFSTMKCKIGAVGDKTGELLRSFGYTPDFIPDSFTAEDFAEQFLNEGKRPKKVLIPKGNLARNILASSLREYGISCDEWILYENYFPQKNQEKLKQLLLINELDAVTFTSSSAIHHFIKTVEKNNLKRIIEHPIYACIGPVAKETAESYGLKVEIVPERYTMEDLVEALAQYFHAH</sequence>
<protein>
    <recommendedName>
        <fullName evidence="7 9">Uroporphyrinogen-III synthase</fullName>
        <ecNumber evidence="3 9">4.2.1.75</ecNumber>
    </recommendedName>
</protein>
<dbReference type="PANTHER" id="PTHR38042:SF1">
    <property type="entry name" value="UROPORPHYRINOGEN-III SYNTHASE, CHLOROPLASTIC"/>
    <property type="match status" value="1"/>
</dbReference>
<evidence type="ECO:0000313" key="11">
    <source>
        <dbReference type="EMBL" id="MBM7584856.1"/>
    </source>
</evidence>
<reference evidence="11 12" key="1">
    <citation type="submission" date="2021-01" db="EMBL/GenBank/DDBJ databases">
        <title>Genomic Encyclopedia of Type Strains, Phase IV (KMG-IV): sequencing the most valuable type-strain genomes for metagenomic binning, comparative biology and taxonomic classification.</title>
        <authorList>
            <person name="Goeker M."/>
        </authorList>
    </citation>
    <scope>NUCLEOTIDE SEQUENCE [LARGE SCALE GENOMIC DNA]</scope>
    <source>
        <strain evidence="11 12">DSM 24834</strain>
    </source>
</reference>
<comment type="pathway">
    <text evidence="1 9">Porphyrin-containing compound metabolism; protoporphyrin-IX biosynthesis; coproporphyrinogen-III from 5-aminolevulinate: step 3/4.</text>
</comment>
<keyword evidence="4 9" id="KW-0456">Lyase</keyword>
<evidence type="ECO:0000256" key="8">
    <source>
        <dbReference type="ARBA" id="ARBA00048617"/>
    </source>
</evidence>
<name>A0ABS2NAH6_9BACI</name>
<dbReference type="InterPro" id="IPR036108">
    <property type="entry name" value="4pyrrol_syn_uPrphyn_synt_sf"/>
</dbReference>
<dbReference type="Proteomes" id="UP001646157">
    <property type="component" value="Unassembled WGS sequence"/>
</dbReference>
<evidence type="ECO:0000259" key="10">
    <source>
        <dbReference type="Pfam" id="PF02602"/>
    </source>
</evidence>
<evidence type="ECO:0000256" key="7">
    <source>
        <dbReference type="ARBA" id="ARBA00040167"/>
    </source>
</evidence>
<keyword evidence="12" id="KW-1185">Reference proteome</keyword>
<evidence type="ECO:0000256" key="6">
    <source>
        <dbReference type="ARBA" id="ARBA00037589"/>
    </source>
</evidence>
<organism evidence="11 12">
    <name type="scientific">Rossellomorea pakistanensis</name>
    <dbReference type="NCBI Taxonomy" id="992288"/>
    <lineage>
        <taxon>Bacteria</taxon>
        <taxon>Bacillati</taxon>
        <taxon>Bacillota</taxon>
        <taxon>Bacilli</taxon>
        <taxon>Bacillales</taxon>
        <taxon>Bacillaceae</taxon>
        <taxon>Rossellomorea</taxon>
    </lineage>
</organism>
<comment type="caution">
    <text evidence="11">The sequence shown here is derived from an EMBL/GenBank/DDBJ whole genome shotgun (WGS) entry which is preliminary data.</text>
</comment>
<dbReference type="InterPro" id="IPR039793">
    <property type="entry name" value="UROS/Hem4"/>
</dbReference>
<gene>
    <name evidence="11" type="ORF">JOC86_001393</name>
</gene>
<evidence type="ECO:0000256" key="9">
    <source>
        <dbReference type="RuleBase" id="RU366031"/>
    </source>
</evidence>